<dbReference type="AlphaFoldDB" id="A0A844WCM8"/>
<evidence type="ECO:0000313" key="1">
    <source>
        <dbReference type="EMBL" id="MWB77982.1"/>
    </source>
</evidence>
<organism evidence="1 2">
    <name type="scientific">Pseudooceanicola pacificus</name>
    <dbReference type="NCBI Taxonomy" id="2676438"/>
    <lineage>
        <taxon>Bacteria</taxon>
        <taxon>Pseudomonadati</taxon>
        <taxon>Pseudomonadota</taxon>
        <taxon>Alphaproteobacteria</taxon>
        <taxon>Rhodobacterales</taxon>
        <taxon>Paracoccaceae</taxon>
        <taxon>Pseudooceanicola</taxon>
    </lineage>
</organism>
<dbReference type="EMBL" id="WNXQ01000003">
    <property type="protein sequence ID" value="MWB77982.1"/>
    <property type="molecule type" value="Genomic_DNA"/>
</dbReference>
<sequence>MEPDLQADCASCAALCCVAFYFDKGDEFAIDKPAATPCPKLDRHSCTIHDRLEDEGFAGCRRYDCHGAGQRVVQDLFGGRSWQDDPKLMRPMIDAFAAMRALHDRRVLLAAAARLPLSPGDEAQRARLAHDLSPRGFDTEGLAAFPASPQAAAIDAFIAGLRRYIPAPGH</sequence>
<name>A0A844WCM8_9RHOB</name>
<protein>
    <recommendedName>
        <fullName evidence="3">Pentapeptide repeat-containing protein</fullName>
    </recommendedName>
</protein>
<comment type="caution">
    <text evidence="1">The sequence shown here is derived from an EMBL/GenBank/DDBJ whole genome shotgun (WGS) entry which is preliminary data.</text>
</comment>
<evidence type="ECO:0008006" key="3">
    <source>
        <dbReference type="Google" id="ProtNLM"/>
    </source>
</evidence>
<accession>A0A844WCM8</accession>
<evidence type="ECO:0000313" key="2">
    <source>
        <dbReference type="Proteomes" id="UP000443843"/>
    </source>
</evidence>
<proteinExistence type="predicted"/>
<reference evidence="1 2" key="1">
    <citation type="submission" date="2019-11" db="EMBL/GenBank/DDBJ databases">
        <title>Pseudooceanicola pacifica sp. nov., isolated from deep-sea sediment of the Pacific Ocean.</title>
        <authorList>
            <person name="Lyu L."/>
        </authorList>
    </citation>
    <scope>NUCLEOTIDE SEQUENCE [LARGE SCALE GENOMIC DNA]</scope>
    <source>
        <strain evidence="1 2">216_PA32_1</strain>
    </source>
</reference>
<dbReference type="Proteomes" id="UP000443843">
    <property type="component" value="Unassembled WGS sequence"/>
</dbReference>
<keyword evidence="2" id="KW-1185">Reference proteome</keyword>
<gene>
    <name evidence="1" type="ORF">GLS40_08115</name>
</gene>